<dbReference type="AlphaFoldDB" id="A0A8J3AFF6"/>
<dbReference type="GO" id="GO:0016212">
    <property type="term" value="F:kynurenine-oxoglutarate transaminase activity"/>
    <property type="evidence" value="ECO:0007669"/>
    <property type="project" value="TreeGrafter"/>
</dbReference>
<gene>
    <name evidence="7" type="ORF">GCM10011354_26530</name>
</gene>
<dbReference type="InterPro" id="IPR015421">
    <property type="entry name" value="PyrdxlP-dep_Trfase_major"/>
</dbReference>
<dbReference type="FunFam" id="3.40.640.10:FF:000033">
    <property type="entry name" value="Aspartate aminotransferase"/>
    <property type="match status" value="1"/>
</dbReference>
<evidence type="ECO:0000256" key="4">
    <source>
        <dbReference type="ARBA" id="ARBA00022679"/>
    </source>
</evidence>
<dbReference type="PANTHER" id="PTHR43807">
    <property type="entry name" value="FI04487P"/>
    <property type="match status" value="1"/>
</dbReference>
<dbReference type="Gene3D" id="3.90.1150.10">
    <property type="entry name" value="Aspartate Aminotransferase, domain 1"/>
    <property type="match status" value="1"/>
</dbReference>
<dbReference type="RefSeq" id="WP_130648933.1">
    <property type="nucleotide sequence ID" value="NZ_BMHA01000010.1"/>
</dbReference>
<reference evidence="7" key="1">
    <citation type="journal article" date="2014" name="Int. J. Syst. Evol. Microbiol.">
        <title>Complete genome sequence of Corynebacterium casei LMG S-19264T (=DSM 44701T), isolated from a smear-ripened cheese.</title>
        <authorList>
            <consortium name="US DOE Joint Genome Institute (JGI-PGF)"/>
            <person name="Walter F."/>
            <person name="Albersmeier A."/>
            <person name="Kalinowski J."/>
            <person name="Ruckert C."/>
        </authorList>
    </citation>
    <scope>NUCLEOTIDE SEQUENCE</scope>
    <source>
        <strain evidence="7">CGMCC 1.14988</strain>
    </source>
</reference>
<dbReference type="GO" id="GO:0030170">
    <property type="term" value="F:pyridoxal phosphate binding"/>
    <property type="evidence" value="ECO:0007669"/>
    <property type="project" value="InterPro"/>
</dbReference>
<comment type="similarity">
    <text evidence="2">Belongs to the class-I pyridoxal-phosphate-dependent aminotransferase family.</text>
</comment>
<dbReference type="InterPro" id="IPR004839">
    <property type="entry name" value="Aminotransferase_I/II_large"/>
</dbReference>
<reference evidence="7" key="2">
    <citation type="submission" date="2020-09" db="EMBL/GenBank/DDBJ databases">
        <authorList>
            <person name="Sun Q."/>
            <person name="Zhou Y."/>
        </authorList>
    </citation>
    <scope>NUCLEOTIDE SEQUENCE</scope>
    <source>
        <strain evidence="7">CGMCC 1.14988</strain>
    </source>
</reference>
<evidence type="ECO:0000259" key="6">
    <source>
        <dbReference type="Pfam" id="PF00155"/>
    </source>
</evidence>
<dbReference type="EMBL" id="BMHA01000010">
    <property type="protein sequence ID" value="GGI07928.1"/>
    <property type="molecule type" value="Genomic_DNA"/>
</dbReference>
<evidence type="ECO:0000313" key="7">
    <source>
        <dbReference type="EMBL" id="GGI07928.1"/>
    </source>
</evidence>
<dbReference type="InterPro" id="IPR015422">
    <property type="entry name" value="PyrdxlP-dep_Trfase_small"/>
</dbReference>
<keyword evidence="8" id="KW-1185">Reference proteome</keyword>
<evidence type="ECO:0000256" key="2">
    <source>
        <dbReference type="ARBA" id="ARBA00007441"/>
    </source>
</evidence>
<organism evidence="7 8">
    <name type="scientific">Egicoccus halophilus</name>
    <dbReference type="NCBI Taxonomy" id="1670830"/>
    <lineage>
        <taxon>Bacteria</taxon>
        <taxon>Bacillati</taxon>
        <taxon>Actinomycetota</taxon>
        <taxon>Nitriliruptoria</taxon>
        <taxon>Egicoccales</taxon>
        <taxon>Egicoccaceae</taxon>
        <taxon>Egicoccus</taxon>
    </lineage>
</organism>
<dbReference type="InterPro" id="IPR015424">
    <property type="entry name" value="PyrdxlP-dep_Trfase"/>
</dbReference>
<dbReference type="CDD" id="cd00609">
    <property type="entry name" value="AAT_like"/>
    <property type="match status" value="1"/>
</dbReference>
<keyword evidence="5" id="KW-0663">Pyridoxal phosphate</keyword>
<name>A0A8J3AFF6_9ACTN</name>
<comment type="caution">
    <text evidence="7">The sequence shown here is derived from an EMBL/GenBank/DDBJ whole genome shotgun (WGS) entry which is preliminary data.</text>
</comment>
<comment type="cofactor">
    <cofactor evidence="1">
        <name>pyridoxal 5'-phosphate</name>
        <dbReference type="ChEBI" id="CHEBI:597326"/>
    </cofactor>
</comment>
<feature type="domain" description="Aminotransferase class I/classII large" evidence="6">
    <location>
        <begin position="32"/>
        <end position="381"/>
    </location>
</feature>
<dbReference type="SUPFAM" id="SSF53383">
    <property type="entry name" value="PLP-dependent transferases"/>
    <property type="match status" value="1"/>
</dbReference>
<evidence type="ECO:0000313" key="8">
    <source>
        <dbReference type="Proteomes" id="UP000650511"/>
    </source>
</evidence>
<dbReference type="InterPro" id="IPR051326">
    <property type="entry name" value="Kynurenine-oxoglutarate_AT"/>
</dbReference>
<dbReference type="Pfam" id="PF00155">
    <property type="entry name" value="Aminotran_1_2"/>
    <property type="match status" value="1"/>
</dbReference>
<dbReference type="Gene3D" id="3.40.640.10">
    <property type="entry name" value="Type I PLP-dependent aspartate aminotransferase-like (Major domain)"/>
    <property type="match status" value="1"/>
</dbReference>
<dbReference type="OrthoDB" id="9763453at2"/>
<evidence type="ECO:0000256" key="5">
    <source>
        <dbReference type="ARBA" id="ARBA00022898"/>
    </source>
</evidence>
<accession>A0A8J3AFF6</accession>
<keyword evidence="3 7" id="KW-0032">Aminotransferase</keyword>
<dbReference type="GO" id="GO:0005737">
    <property type="term" value="C:cytoplasm"/>
    <property type="evidence" value="ECO:0007669"/>
    <property type="project" value="TreeGrafter"/>
</dbReference>
<keyword evidence="4" id="KW-0808">Transferase</keyword>
<sequence>MSERPTAPLVARMRGFGTTIFGEMTALALAHDAVNLGQGFPDEDPPALMVDAVVDAMRAGHHQYAPGPGVAALRRAVADHQRRCYSLELDPDTEISITFGATEAVAASLLALCEPGDEVLVLEPTYDAYTAVLTLAGAVEVRVPLRAPDFALDLDALRAAVTPRTRLVLLNTPHNPTGTVLSDAALAAVAELCREHDLLAVTDEVYEHLVYDGRHRPLATWPGMRERTVTVSSAGKTFSCTGWKVGWACAPPPLTAALRTTKQFLSFSGGTPLQYGVAAGLDAGDAWFDALRERHRRRRDLVVDRLRAGGAAVHSPAGGYFVTLDVRSLGHEDGEAFCRWAPAALGVAAVPVAAFVRDPAPVRSLVRLAICKPEPVLAEGVDRLLHARDVAGARP</sequence>
<evidence type="ECO:0000256" key="3">
    <source>
        <dbReference type="ARBA" id="ARBA00022576"/>
    </source>
</evidence>
<evidence type="ECO:0000256" key="1">
    <source>
        <dbReference type="ARBA" id="ARBA00001933"/>
    </source>
</evidence>
<dbReference type="PANTHER" id="PTHR43807:SF20">
    <property type="entry name" value="FI04487P"/>
    <property type="match status" value="1"/>
</dbReference>
<proteinExistence type="inferred from homology"/>
<dbReference type="Proteomes" id="UP000650511">
    <property type="component" value="Unassembled WGS sequence"/>
</dbReference>
<protein>
    <submittedName>
        <fullName evidence="7">Aminotransferase</fullName>
    </submittedName>
</protein>